<reference evidence="2 3" key="1">
    <citation type="submission" date="2024-01" db="EMBL/GenBank/DDBJ databases">
        <authorList>
            <person name="Waweru B."/>
        </authorList>
    </citation>
    <scope>NUCLEOTIDE SEQUENCE [LARGE SCALE GENOMIC DNA]</scope>
</reference>
<evidence type="ECO:0000313" key="2">
    <source>
        <dbReference type="EMBL" id="CAK7329884.1"/>
    </source>
</evidence>
<name>A0AAV1R933_9ROSI</name>
<comment type="caution">
    <text evidence="2">The sequence shown here is derived from an EMBL/GenBank/DDBJ whole genome shotgun (WGS) entry which is preliminary data.</text>
</comment>
<proteinExistence type="predicted"/>
<sequence>MREAGFTEQRQPPAPGSGRITGRCHSGPYGSESNSTSLCGDQAKQCSNGSKVVIDGKLIRSRGLSNVTGFGILAIVSELFRRARSRSLAADLVFNNPRREKSHTGNKDLAFALYSDTPIEKDCRARLRVLVIQVEALSEGQCVRLASQSSDKPSAPDSGRITGRCRSDPYGLMGWSN</sequence>
<dbReference type="EMBL" id="CAWUPB010000913">
    <property type="protein sequence ID" value="CAK7329884.1"/>
    <property type="molecule type" value="Genomic_DNA"/>
</dbReference>
<dbReference type="AlphaFoldDB" id="A0AAV1R933"/>
<dbReference type="Proteomes" id="UP001314170">
    <property type="component" value="Unassembled WGS sequence"/>
</dbReference>
<evidence type="ECO:0000256" key="1">
    <source>
        <dbReference type="SAM" id="MobiDB-lite"/>
    </source>
</evidence>
<gene>
    <name evidence="2" type="ORF">DCAF_LOCUS7649</name>
</gene>
<evidence type="ECO:0000313" key="3">
    <source>
        <dbReference type="Proteomes" id="UP001314170"/>
    </source>
</evidence>
<accession>A0AAV1R933</accession>
<organism evidence="2 3">
    <name type="scientific">Dovyalis caffra</name>
    <dbReference type="NCBI Taxonomy" id="77055"/>
    <lineage>
        <taxon>Eukaryota</taxon>
        <taxon>Viridiplantae</taxon>
        <taxon>Streptophyta</taxon>
        <taxon>Embryophyta</taxon>
        <taxon>Tracheophyta</taxon>
        <taxon>Spermatophyta</taxon>
        <taxon>Magnoliopsida</taxon>
        <taxon>eudicotyledons</taxon>
        <taxon>Gunneridae</taxon>
        <taxon>Pentapetalae</taxon>
        <taxon>rosids</taxon>
        <taxon>fabids</taxon>
        <taxon>Malpighiales</taxon>
        <taxon>Salicaceae</taxon>
        <taxon>Flacourtieae</taxon>
        <taxon>Dovyalis</taxon>
    </lineage>
</organism>
<protein>
    <submittedName>
        <fullName evidence="2">Uncharacterized protein</fullName>
    </submittedName>
</protein>
<dbReference type="AntiFam" id="ANF00038">
    <property type="entry name" value="Overlaps SRP RNA, same strand"/>
</dbReference>
<feature type="region of interest" description="Disordered" evidence="1">
    <location>
        <begin position="1"/>
        <end position="31"/>
    </location>
</feature>
<keyword evidence="3" id="KW-1185">Reference proteome</keyword>